<proteinExistence type="inferred from homology"/>
<dbReference type="PROSITE" id="PS50082">
    <property type="entry name" value="WD_REPEATS_2"/>
    <property type="match status" value="1"/>
</dbReference>
<comment type="similarity">
    <text evidence="1">Belongs to the WD repeat L(2)GL family.</text>
</comment>
<dbReference type="GO" id="GO:0005886">
    <property type="term" value="C:plasma membrane"/>
    <property type="evidence" value="ECO:0007669"/>
    <property type="project" value="TreeGrafter"/>
</dbReference>
<evidence type="ECO:0000313" key="10">
    <source>
        <dbReference type="Proteomes" id="UP000311919"/>
    </source>
</evidence>
<dbReference type="Proteomes" id="UP000311919">
    <property type="component" value="Unassembled WGS sequence"/>
</dbReference>
<dbReference type="SMART" id="SM00320">
    <property type="entry name" value="WD40"/>
    <property type="match status" value="4"/>
</dbReference>
<sequence>MSNVSRVERYSKFLVTTLSLTCGHLPVGSSWLYLGTDKGNVNFVNVQRFTTSGYVINWNKAIDLSQSSHPGKVIQIAESPQDLNKILIGYSSGFLVLWDLKTKQGDARFKHTDSLFSMVWHWDGKSFLTSHNHGLIATWLIRQPQRPVSIICPHGKMRLKILIPYYEPFIIFSGGGRSSGAQTIDNTTQSSIANANLSSASSNNSNPSEIDPNLSPGVVSSSHMLTIKRGKKLVVLQLDHKLVQFTALSSSPYASETMDPYAVAILLQEDLVVIDLLSPNYATFENPYPMDLHSSPVTSCLYLVDCPGDLIPAFYSVSSRRHRTQSGANTEAEIFSNREWPITGGEWHLNNQPFSELIITGHADGSVRFWDSSEVSLSPLYKFRTSKLFGYPSTTTSSRIEAGSTSLSDTKDPNAHYSNILLETENDPFAIRLMHFCPDSRKLLTASNTHTCLLHFSRRETNFETSLIRINISYSIAIVNDFVRSRIFVPCDCGTNDYNFSHFLKYLFHSSALFSLILNGNCFWNLLFFRIRKYSRFLLMDFVTKRLMPNRTPTLPPSSPRPPPSAHRPRPFHPPLTTCNSNHVNPTRQLRGTLLHCLPLSQPLSCSTLLILLKHNFSPFLMLRCFRLYYEMLIRVPSRPFNYCTGRGTTDDNDGISMFLLYCLCVLNTRFMFVVIIFLHVDIQNTQLCKNLSLKQFMFTKKDYFVHSMAAAMAAAAAASQGGPPGSSVFICFHILFLYVLGFSIPSCIPFPYFHSYHIIDAQLFPLSLLLPLFLTPFLFIFLITFCLAVFGQLGSMCNLSHNYIRIKVEYL</sequence>
<evidence type="ECO:0000259" key="8">
    <source>
        <dbReference type="Pfam" id="PF08366"/>
    </source>
</evidence>
<dbReference type="SUPFAM" id="SSF50978">
    <property type="entry name" value="WD40 repeat-like"/>
    <property type="match status" value="1"/>
</dbReference>
<evidence type="ECO:0000256" key="3">
    <source>
        <dbReference type="ARBA" id="ARBA00022574"/>
    </source>
</evidence>
<feature type="transmembrane region" description="Helical" evidence="7">
    <location>
        <begin position="506"/>
        <end position="529"/>
    </location>
</feature>
<feature type="transmembrane region" description="Helical" evidence="7">
    <location>
        <begin position="764"/>
        <end position="791"/>
    </location>
</feature>
<evidence type="ECO:0000256" key="6">
    <source>
        <dbReference type="SAM" id="MobiDB-lite"/>
    </source>
</evidence>
<dbReference type="InterPro" id="IPR013577">
    <property type="entry name" value="LLGL2"/>
</dbReference>
<feature type="non-terminal residue" evidence="9">
    <location>
        <position position="812"/>
    </location>
</feature>
<dbReference type="PANTHER" id="PTHR10241:SF25">
    <property type="entry name" value="TOMOSYN, ISOFORM C"/>
    <property type="match status" value="1"/>
</dbReference>
<evidence type="ECO:0000256" key="5">
    <source>
        <dbReference type="PROSITE-ProRule" id="PRU00221"/>
    </source>
</evidence>
<feature type="region of interest" description="Disordered" evidence="6">
    <location>
        <begin position="551"/>
        <end position="581"/>
    </location>
</feature>
<dbReference type="PANTHER" id="PTHR10241">
    <property type="entry name" value="LETHAL 2 GIANT LARVAE PROTEIN"/>
    <property type="match status" value="1"/>
</dbReference>
<dbReference type="GO" id="GO:0006887">
    <property type="term" value="P:exocytosis"/>
    <property type="evidence" value="ECO:0007669"/>
    <property type="project" value="UniProtKB-KW"/>
</dbReference>
<dbReference type="EMBL" id="SKCS01000197">
    <property type="protein sequence ID" value="TNN13307.1"/>
    <property type="molecule type" value="Genomic_DNA"/>
</dbReference>
<dbReference type="OrthoDB" id="19944at2759"/>
<organism evidence="9 10">
    <name type="scientific">Schistosoma japonicum</name>
    <name type="common">Blood fluke</name>
    <dbReference type="NCBI Taxonomy" id="6182"/>
    <lineage>
        <taxon>Eukaryota</taxon>
        <taxon>Metazoa</taxon>
        <taxon>Spiralia</taxon>
        <taxon>Lophotrochozoa</taxon>
        <taxon>Platyhelminthes</taxon>
        <taxon>Trematoda</taxon>
        <taxon>Digenea</taxon>
        <taxon>Strigeidida</taxon>
        <taxon>Schistosomatoidea</taxon>
        <taxon>Schistosomatidae</taxon>
        <taxon>Schistosoma</taxon>
    </lineage>
</organism>
<keyword evidence="7" id="KW-0472">Membrane</keyword>
<evidence type="ECO:0000256" key="7">
    <source>
        <dbReference type="SAM" id="Phobius"/>
    </source>
</evidence>
<evidence type="ECO:0000256" key="4">
    <source>
        <dbReference type="ARBA" id="ARBA00022737"/>
    </source>
</evidence>
<keyword evidence="2" id="KW-0268">Exocytosis</keyword>
<feature type="transmembrane region" description="Helical" evidence="7">
    <location>
        <begin position="728"/>
        <end position="752"/>
    </location>
</feature>
<dbReference type="Gene3D" id="2.130.10.10">
    <property type="entry name" value="YVTN repeat-like/Quinoprotein amine dehydrogenase"/>
    <property type="match status" value="1"/>
</dbReference>
<keyword evidence="3 5" id="KW-0853">WD repeat</keyword>
<feature type="compositionally biased region" description="Pro residues" evidence="6">
    <location>
        <begin position="554"/>
        <end position="566"/>
    </location>
</feature>
<dbReference type="GO" id="GO:0045159">
    <property type="term" value="F:myosin II binding"/>
    <property type="evidence" value="ECO:0007669"/>
    <property type="project" value="TreeGrafter"/>
</dbReference>
<dbReference type="GO" id="GO:0031201">
    <property type="term" value="C:SNARE complex"/>
    <property type="evidence" value="ECO:0007669"/>
    <property type="project" value="TreeGrafter"/>
</dbReference>
<comment type="caution">
    <text evidence="9">The sequence shown here is derived from an EMBL/GenBank/DDBJ whole genome shotgun (WGS) entry which is preliminary data.</text>
</comment>
<keyword evidence="4" id="KW-0677">Repeat</keyword>
<keyword evidence="7" id="KW-1133">Transmembrane helix</keyword>
<dbReference type="Pfam" id="PF08366">
    <property type="entry name" value="LLGL"/>
    <property type="match status" value="1"/>
</dbReference>
<name>A0A4Z2D9Y4_SCHJA</name>
<feature type="transmembrane region" description="Helical" evidence="7">
    <location>
        <begin position="704"/>
        <end position="722"/>
    </location>
</feature>
<dbReference type="InterPro" id="IPR001680">
    <property type="entry name" value="WD40_rpt"/>
</dbReference>
<gene>
    <name evidence="9" type="ORF">EWB00_003097</name>
</gene>
<feature type="repeat" description="WD" evidence="5">
    <location>
        <begin position="353"/>
        <end position="371"/>
    </location>
</feature>
<keyword evidence="10" id="KW-1185">Reference proteome</keyword>
<dbReference type="GO" id="GO:0006893">
    <property type="term" value="P:Golgi to plasma membrane transport"/>
    <property type="evidence" value="ECO:0007669"/>
    <property type="project" value="TreeGrafter"/>
</dbReference>
<dbReference type="STRING" id="6182.A0A4Z2D9Y4"/>
<accession>A0A4Z2D9Y4</accession>
<keyword evidence="7" id="KW-0812">Transmembrane</keyword>
<feature type="transmembrane region" description="Helical" evidence="7">
    <location>
        <begin position="659"/>
        <end position="683"/>
    </location>
</feature>
<dbReference type="InterPro" id="IPR015943">
    <property type="entry name" value="WD40/YVTN_repeat-like_dom_sf"/>
</dbReference>
<evidence type="ECO:0000256" key="2">
    <source>
        <dbReference type="ARBA" id="ARBA00022483"/>
    </source>
</evidence>
<dbReference type="GO" id="GO:0019905">
    <property type="term" value="F:syntaxin binding"/>
    <property type="evidence" value="ECO:0007669"/>
    <property type="project" value="TreeGrafter"/>
</dbReference>
<dbReference type="PRINTS" id="PR00962">
    <property type="entry name" value="LETHAL2GIANT"/>
</dbReference>
<protein>
    <submittedName>
        <fullName evidence="9">Syntaxin-binding protein</fullName>
    </submittedName>
</protein>
<dbReference type="GO" id="GO:0005096">
    <property type="term" value="F:GTPase activator activity"/>
    <property type="evidence" value="ECO:0007669"/>
    <property type="project" value="TreeGrafter"/>
</dbReference>
<dbReference type="AlphaFoldDB" id="A0A4Z2D9Y4"/>
<evidence type="ECO:0000313" key="9">
    <source>
        <dbReference type="EMBL" id="TNN13307.1"/>
    </source>
</evidence>
<dbReference type="InterPro" id="IPR000664">
    <property type="entry name" value="Lethal2_giant"/>
</dbReference>
<reference evidence="9 10" key="1">
    <citation type="submission" date="2019-03" db="EMBL/GenBank/DDBJ databases">
        <title>An improved genome assembly of the fluke Schistosoma japonicum.</title>
        <authorList>
            <person name="Hu W."/>
            <person name="Luo F."/>
            <person name="Yin M."/>
            <person name="Mo X."/>
            <person name="Sun C."/>
            <person name="Wu Q."/>
            <person name="Zhu B."/>
            <person name="Xiang M."/>
            <person name="Wang J."/>
            <person name="Wang Y."/>
            <person name="Zhang T."/>
            <person name="Xu B."/>
            <person name="Zheng H."/>
            <person name="Feng Z."/>
        </authorList>
    </citation>
    <scope>NUCLEOTIDE SEQUENCE [LARGE SCALE GENOMIC DNA]</scope>
    <source>
        <strain evidence="9">HuSjv2</strain>
        <tissue evidence="9">Worms</tissue>
    </source>
</reference>
<dbReference type="InterPro" id="IPR036322">
    <property type="entry name" value="WD40_repeat_dom_sf"/>
</dbReference>
<feature type="domain" description="Lethal giant larvae homologue 2" evidence="8">
    <location>
        <begin position="220"/>
        <end position="281"/>
    </location>
</feature>
<evidence type="ECO:0000256" key="1">
    <source>
        <dbReference type="ARBA" id="ARBA00008070"/>
    </source>
</evidence>